<evidence type="ECO:0000256" key="5">
    <source>
        <dbReference type="ARBA" id="ARBA00022989"/>
    </source>
</evidence>
<dbReference type="SUPFAM" id="SSF52540">
    <property type="entry name" value="P-loop containing nucleoside triphosphate hydrolases"/>
    <property type="match status" value="2"/>
</dbReference>
<dbReference type="CDD" id="cd03263">
    <property type="entry name" value="ABC_subfamily_A"/>
    <property type="match status" value="2"/>
</dbReference>
<keyword evidence="2 8" id="KW-0812">Transmembrane</keyword>
<accession>A0AAQ4Q5N2</accession>
<reference evidence="10" key="2">
    <citation type="submission" date="2025-08" db="UniProtKB">
        <authorList>
            <consortium name="Ensembl"/>
        </authorList>
    </citation>
    <scope>IDENTIFICATION</scope>
</reference>
<comment type="subcellular location">
    <subcellularLocation>
        <location evidence="1">Membrane</location>
        <topology evidence="1">Multi-pass membrane protein</topology>
    </subcellularLocation>
</comment>
<feature type="transmembrane region" description="Helical" evidence="8">
    <location>
        <begin position="1643"/>
        <end position="1669"/>
    </location>
</feature>
<dbReference type="GO" id="GO:0016020">
    <property type="term" value="C:membrane"/>
    <property type="evidence" value="ECO:0007669"/>
    <property type="project" value="UniProtKB-SubCell"/>
</dbReference>
<dbReference type="PROSITE" id="PS00211">
    <property type="entry name" value="ABC_TRANSPORTER_1"/>
    <property type="match status" value="1"/>
</dbReference>
<keyword evidence="11" id="KW-1185">Reference proteome</keyword>
<reference evidence="10" key="3">
    <citation type="submission" date="2025-09" db="UniProtKB">
        <authorList>
            <consortium name="Ensembl"/>
        </authorList>
    </citation>
    <scope>IDENTIFICATION</scope>
</reference>
<evidence type="ECO:0000256" key="3">
    <source>
        <dbReference type="ARBA" id="ARBA00022741"/>
    </source>
</evidence>
<feature type="transmembrane region" description="Helical" evidence="8">
    <location>
        <begin position="1613"/>
        <end position="1631"/>
    </location>
</feature>
<feature type="transmembrane region" description="Helical" evidence="8">
    <location>
        <begin position="597"/>
        <end position="617"/>
    </location>
</feature>
<feature type="compositionally biased region" description="Low complexity" evidence="7">
    <location>
        <begin position="1013"/>
        <end position="1029"/>
    </location>
</feature>
<dbReference type="GO" id="GO:0005524">
    <property type="term" value="F:ATP binding"/>
    <property type="evidence" value="ECO:0007669"/>
    <property type="project" value="UniProtKB-KW"/>
</dbReference>
<reference evidence="10 11" key="1">
    <citation type="journal article" date="2021" name="G3 (Bethesda)">
        <title>Improved contiguity of the threespine stickleback genome using long-read sequencing.</title>
        <authorList>
            <person name="Nath S."/>
            <person name="Shaw D.E."/>
            <person name="White M.A."/>
        </authorList>
    </citation>
    <scope>NUCLEOTIDE SEQUENCE [LARGE SCALE GENOMIC DNA]</scope>
    <source>
        <strain evidence="10 11">Lake Benthic</strain>
    </source>
</reference>
<dbReference type="InterPro" id="IPR056264">
    <property type="entry name" value="R2_ABCA1-4-like"/>
</dbReference>
<dbReference type="Ensembl" id="ENSGACT00000087601.1">
    <property type="protein sequence ID" value="ENSGACP00000046519.1"/>
    <property type="gene ID" value="ENSGACG00000008403.2"/>
</dbReference>
<dbReference type="InterPro" id="IPR027417">
    <property type="entry name" value="P-loop_NTPase"/>
</dbReference>
<evidence type="ECO:0000256" key="8">
    <source>
        <dbReference type="SAM" id="Phobius"/>
    </source>
</evidence>
<dbReference type="PANTHER" id="PTHR19229:SF49">
    <property type="entry name" value="PHOSPHOLIPID-TRANSPORTING ATPASE ABCA7"/>
    <property type="match status" value="1"/>
</dbReference>
<dbReference type="InterPro" id="IPR026082">
    <property type="entry name" value="ABCA"/>
</dbReference>
<dbReference type="Pfam" id="PF23321">
    <property type="entry name" value="R1_ABCA1"/>
    <property type="match status" value="1"/>
</dbReference>
<evidence type="ECO:0000313" key="11">
    <source>
        <dbReference type="Proteomes" id="UP000007635"/>
    </source>
</evidence>
<dbReference type="PANTHER" id="PTHR19229">
    <property type="entry name" value="ATP-BINDING CASSETTE TRANSPORTER SUBFAMILY A ABCA"/>
    <property type="match status" value="1"/>
</dbReference>
<keyword evidence="4" id="KW-0067">ATP-binding</keyword>
<evidence type="ECO:0000313" key="10">
    <source>
        <dbReference type="Ensembl" id="ENSGACP00000046519.1"/>
    </source>
</evidence>
<feature type="region of interest" description="Disordered" evidence="7">
    <location>
        <begin position="1013"/>
        <end position="1050"/>
    </location>
</feature>
<dbReference type="InterPro" id="IPR017871">
    <property type="entry name" value="ABC_transporter-like_CS"/>
</dbReference>
<dbReference type="FunFam" id="3.40.50.300:FF:000264">
    <property type="entry name" value="ATP-binding cassette, sub-family A (ABC1), member 1"/>
    <property type="match status" value="1"/>
</dbReference>
<feature type="domain" description="ABC transporter" evidence="9">
    <location>
        <begin position="1750"/>
        <end position="1988"/>
    </location>
</feature>
<dbReference type="Pfam" id="PF00005">
    <property type="entry name" value="ABC_tran"/>
    <property type="match status" value="2"/>
</dbReference>
<dbReference type="GO" id="GO:0005319">
    <property type="term" value="F:lipid transporter activity"/>
    <property type="evidence" value="ECO:0007669"/>
    <property type="project" value="TreeGrafter"/>
</dbReference>
<dbReference type="InterPro" id="IPR013525">
    <property type="entry name" value="ABC2_TM"/>
</dbReference>
<dbReference type="GO" id="GO:0140359">
    <property type="term" value="F:ABC-type transporter activity"/>
    <property type="evidence" value="ECO:0007669"/>
    <property type="project" value="InterPro"/>
</dbReference>
<keyword evidence="6 8" id="KW-0472">Membrane</keyword>
<protein>
    <submittedName>
        <fullName evidence="10">ATP-binding cassette, sub-family A (ABC1), member 7</fullName>
    </submittedName>
</protein>
<feature type="compositionally biased region" description="Polar residues" evidence="7">
    <location>
        <begin position="1030"/>
        <end position="1041"/>
    </location>
</feature>
<keyword evidence="3" id="KW-0547">Nucleotide-binding</keyword>
<dbReference type="FunFam" id="3.40.50.300:FF:000327">
    <property type="entry name" value="ATP-binding cassette sub-family A member 3"/>
    <property type="match status" value="1"/>
</dbReference>
<feature type="transmembrane region" description="Helical" evidence="8">
    <location>
        <begin position="1230"/>
        <end position="1252"/>
    </location>
</feature>
<dbReference type="GO" id="GO:0016887">
    <property type="term" value="F:ATP hydrolysis activity"/>
    <property type="evidence" value="ECO:0007669"/>
    <property type="project" value="InterPro"/>
</dbReference>
<feature type="transmembrane region" description="Helical" evidence="8">
    <location>
        <begin position="1584"/>
        <end position="1601"/>
    </location>
</feature>
<organism evidence="10 11">
    <name type="scientific">Gasterosteus aculeatus aculeatus</name>
    <name type="common">three-spined stickleback</name>
    <dbReference type="NCBI Taxonomy" id="481459"/>
    <lineage>
        <taxon>Eukaryota</taxon>
        <taxon>Metazoa</taxon>
        <taxon>Chordata</taxon>
        <taxon>Craniata</taxon>
        <taxon>Vertebrata</taxon>
        <taxon>Euteleostomi</taxon>
        <taxon>Actinopterygii</taxon>
        <taxon>Neopterygii</taxon>
        <taxon>Teleostei</taxon>
        <taxon>Neoteleostei</taxon>
        <taxon>Acanthomorphata</taxon>
        <taxon>Eupercaria</taxon>
        <taxon>Perciformes</taxon>
        <taxon>Cottioidei</taxon>
        <taxon>Gasterosteales</taxon>
        <taxon>Gasterosteidae</taxon>
        <taxon>Gasterosteus</taxon>
    </lineage>
</organism>
<evidence type="ECO:0000256" key="2">
    <source>
        <dbReference type="ARBA" id="ARBA00022692"/>
    </source>
</evidence>
<dbReference type="Proteomes" id="UP000007635">
    <property type="component" value="Chromosome VIII"/>
</dbReference>
<dbReference type="Gene3D" id="3.40.50.300">
    <property type="entry name" value="P-loop containing nucleotide triphosphate hydrolases"/>
    <property type="match status" value="2"/>
</dbReference>
<name>A0AAQ4Q5N2_GASAC</name>
<evidence type="ECO:0000259" key="9">
    <source>
        <dbReference type="PROSITE" id="PS50893"/>
    </source>
</evidence>
<evidence type="ECO:0000256" key="6">
    <source>
        <dbReference type="ARBA" id="ARBA00023136"/>
    </source>
</evidence>
<feature type="transmembrane region" description="Helical" evidence="8">
    <location>
        <begin position="521"/>
        <end position="541"/>
    </location>
</feature>
<sequence length="2086" mass="233092">MGFFRQISLLLWKNVTYRRRNKIQLIIELLWPLFLFVILISVRHSHPPYKQSQCHFPNKALPSAGTLPWIQGIICNINNPCFHSPTPGETLGQVGNFDNSINRPNAGVSAVDLPVEEYLRANETFSSFLVTSGGLPAVTVDQLLKARLDFRFSSLSSFADMSTALRLLSPENRSAMPRESFRAFSRIMCGHPEVGGERIPSLNWYEDNDIKSFLGKNGTEDTDPETDGDNNTTPFCKNLIHGLESNPLSRIVWRGIKPLFIGKLLYTPDTPAIQQVMKEVRFQTSESIQAPELNAAWMEVGPRVKTFMESSVEIQLLQDLLRRPEVAVLVNLRLENTSWTASRIARFLSTPSPDAPRNPKAPPTWLDIYNDLGHTITTLAEVSECFSLNKLEGLESEGQMIDRALELLEDRQFWAGVVFLLPNSSSPDLPPHVSYKIRMDIDDVTRTNKIKDRFWDPGPAADPFNDMRYIWGGFVYVQDLVESAVSRMLTGVQQTTGIYIQQMPYPCYVDDVFLRVLNRSLPLFMTLAWIYSVAMIIKGVVYEKEARLKETMRIMGLGTGTLWLSWFISSIVPFLFSAGLLIALLKWGDILPYSNPAVVFFFLTAFATATIMQCFLISTFFSKANLAAACGGLIYFGLYLPYVLCVAWRDRLTTTYRVLASFLSPVAFGFGCEYFSQYEEQGVGIQWSNLHSSPVEGDSYSFTTSIVMLYVDAFIYAVAAWYIEAVFPGQYGIPRPWYFIFQINYWGGVPLEAGMPIPPPPTEEDEEPSDLILGVSVRNLVKIYKKGGKLAVNHLNLKFYEGQITSFLGHNGAGKTTTISVLTGLFPPTSGTVYIKGLDIRHDLDIIRRTLGVCPQHNILFDILTVEEHVWFYGCLKGLSEAEVKAELDTLLEDVGLLHKRHEQTKNLSGGMQRKLSVAIAFVGGSKVVVLDEPTAGVDPYSRRGIWDLLLKYRKDRTIILSTHYMDEAELLGDRIAIISQGKLCCCGSPLFLKSRLGSGYYLTVVKREGLNTSTPSSTSICTSTSTSTNKLPDSESSMSEDTGLGSEESSSCDDEFLLTACSSPPPPPPRLIVSAADLAALLSLAQQHIAGARLVEESGREAVINLPQTAAKDSSLAVFLSELDQRLTELGISSYGLSDSTLEEIFLRVAKETGVDEEAEPQRGLCIYQHDALLFSQSVLTLLAEPQETDPLSGDGRGELPLTGWWLTWQQLRALFIKRWLYARRSRRGFFAQVVLPAVFVLVALLFSLIVPPFGKYPSLQLQPWMYGEQFTFFSNDAPGNPAMENLLEALLDQPGFGTNLCSISIPHSPCRCEGARGGQFMRPQVSFSTWQMFSKGNWSRGAPSPDCQCSTEDVRRMLPDCPQGAGGLPPPQIKRVTGDVLQNLTSYNISDYLVKTYSQILKKSLKTKKWVNEFRYGGFSLGGSSTQTLSPPHHVQDSVMAISSLDLLLNRLPDFLGGLNRQSNVKVWYNNKGWHAMVSFVNVMNNGLLRASLPPGPERMRHGITAYNHPLNLTKEQLTEMAMMTTSVDVLVSICVIFALSFVPASFVLFLIEERVSKAKHLQFVSGVKPILYWLANFTWDMLNYTVPATMVVLIFICFQQQSYVSETNLPALVLLLLFYGWSITPLMYPASFLFSVPSTAYVVLTSINLFIGINGSIATFVLELFVDEVQSVNKILKKVFLIFPHFCLGRGLIDMAKNQAMADTLNPLHWDSVGKNLFAMAAEGVIFFIFTILLQYKFFIQMPPLGPEDEDVHRERERVTGVKRVTLLTLPGLNHSQCLHSCFGLLGVNGAGKTSTFRMLTGDTSITYGEAFLNQHSVMTEMERVHQLMGYCPQFDALSDLLTGREHLELYARLRGVPEESVTKVAQWGVKKLGLTQYAEREAGGYSGGNKRKLSTAISLIGAPPVIFLDEPTTGMDPKAKRFLWNCILSVTKEGRAVVLTSHSMEECEALCTRMAIMVNGRFQCLGSVQHLKNRFGDGYTIILRLMETQSEPDSCPVSAYLKTSFPSIELKERHQSVLHFQLPSHACCLARIFDVLANNHEELGIIDFSVSQTTLDQVRVNERCNWRHFYEGGENVPIWDLL</sequence>
<feature type="domain" description="ABC transporter" evidence="9">
    <location>
        <begin position="775"/>
        <end position="1006"/>
    </location>
</feature>
<feature type="transmembrane region" description="Helical" evidence="8">
    <location>
        <begin position="1719"/>
        <end position="1737"/>
    </location>
</feature>
<dbReference type="GeneTree" id="ENSGT00940000161439"/>
<evidence type="ECO:0000256" key="4">
    <source>
        <dbReference type="ARBA" id="ARBA00022840"/>
    </source>
</evidence>
<evidence type="ECO:0000256" key="1">
    <source>
        <dbReference type="ARBA" id="ARBA00004141"/>
    </source>
</evidence>
<feature type="transmembrane region" description="Helical" evidence="8">
    <location>
        <begin position="624"/>
        <end position="644"/>
    </location>
</feature>
<dbReference type="InterPro" id="IPR003593">
    <property type="entry name" value="AAA+_ATPase"/>
</dbReference>
<feature type="transmembrane region" description="Helical" evidence="8">
    <location>
        <begin position="562"/>
        <end position="585"/>
    </location>
</feature>
<feature type="transmembrane region" description="Helical" evidence="8">
    <location>
        <begin position="1532"/>
        <end position="1554"/>
    </location>
</feature>
<keyword evidence="5 8" id="KW-1133">Transmembrane helix</keyword>
<feature type="transmembrane region" description="Helical" evidence="8">
    <location>
        <begin position="23"/>
        <end position="42"/>
    </location>
</feature>
<dbReference type="PROSITE" id="PS50893">
    <property type="entry name" value="ABC_TRANSPORTER_2"/>
    <property type="match status" value="2"/>
</dbReference>
<dbReference type="Pfam" id="PF12698">
    <property type="entry name" value="ABC2_membrane_3"/>
    <property type="match status" value="2"/>
</dbReference>
<proteinExistence type="predicted"/>
<evidence type="ECO:0000256" key="7">
    <source>
        <dbReference type="SAM" id="MobiDB-lite"/>
    </source>
</evidence>
<dbReference type="SMART" id="SM00382">
    <property type="entry name" value="AAA"/>
    <property type="match status" value="2"/>
</dbReference>
<dbReference type="InterPro" id="IPR003439">
    <property type="entry name" value="ABC_transporter-like_ATP-bd"/>
</dbReference>